<dbReference type="InterPro" id="IPR013763">
    <property type="entry name" value="Cyclin-like_dom"/>
</dbReference>
<sequence length="453" mass="52785">MTQKVASPASFGKIILTLENCLLPKTKLEETASQHDGLDRQTEIDLRILGCELIQTAGILLKLPQVAMATGQVLFQRFYYSKSFVRHNMETTAMSCICLASKIEEAPRRIRDVINVFHHIKQVRAQKTIAPMILDQSYIALKTQVIKAERRVLKELGFCVHVKHPHKLIVMYLQVLGYEKNAKLMQCAWNYMNDSLRTDVFVRFQPETIACACIYLTARKLNFPLPNNPSWYGIFKVTEEDIIDVSYRICELYRRPKPNVEQLEQAVEELKKTYMESRNKGRTGQNTPPLVTTVDRNNGSHNAWGGFISRAVPLHPEGKPITANKRSHTRSRTRSQSPNDENRSRGKKSRHRSRSRTPSKYSKKKSRNYSKSPSSSPQNKHKKRDRKSPARDKSDYYTNGDRRSSKERERHHRESRTKDRPRERDRAKHDRYSTSRSTHKTTKHRERSRDRKR</sequence>
<dbReference type="Pfam" id="PF02984">
    <property type="entry name" value="Cyclin_C"/>
    <property type="match status" value="1"/>
</dbReference>
<dbReference type="SMART" id="SM01332">
    <property type="entry name" value="Cyclin_C"/>
    <property type="match status" value="1"/>
</dbReference>
<organism evidence="6 7">
    <name type="scientific">Pseudolycoriella hygida</name>
    <dbReference type="NCBI Taxonomy" id="35572"/>
    <lineage>
        <taxon>Eukaryota</taxon>
        <taxon>Metazoa</taxon>
        <taxon>Ecdysozoa</taxon>
        <taxon>Arthropoda</taxon>
        <taxon>Hexapoda</taxon>
        <taxon>Insecta</taxon>
        <taxon>Pterygota</taxon>
        <taxon>Neoptera</taxon>
        <taxon>Endopterygota</taxon>
        <taxon>Diptera</taxon>
        <taxon>Nematocera</taxon>
        <taxon>Sciaroidea</taxon>
        <taxon>Sciaridae</taxon>
        <taxon>Pseudolycoriella</taxon>
    </lineage>
</organism>
<dbReference type="PANTHER" id="PTHR10026">
    <property type="entry name" value="CYCLIN"/>
    <property type="match status" value="1"/>
</dbReference>
<feature type="compositionally biased region" description="Low complexity" evidence="3">
    <location>
        <begin position="369"/>
        <end position="378"/>
    </location>
</feature>
<evidence type="ECO:0000313" key="6">
    <source>
        <dbReference type="EMBL" id="KAJ6637148.1"/>
    </source>
</evidence>
<feature type="compositionally biased region" description="Polar residues" evidence="3">
    <location>
        <begin position="282"/>
        <end position="301"/>
    </location>
</feature>
<feature type="domain" description="Cyclin-like" evidence="4">
    <location>
        <begin position="52"/>
        <end position="154"/>
    </location>
</feature>
<evidence type="ECO:0000256" key="3">
    <source>
        <dbReference type="SAM" id="MobiDB-lite"/>
    </source>
</evidence>
<dbReference type="Proteomes" id="UP001151699">
    <property type="component" value="Chromosome X"/>
</dbReference>
<accession>A0A9Q0MSE0</accession>
<dbReference type="EMBL" id="WJQU01000003">
    <property type="protein sequence ID" value="KAJ6637148.1"/>
    <property type="molecule type" value="Genomic_DNA"/>
</dbReference>
<keyword evidence="1 2" id="KW-0195">Cyclin</keyword>
<reference evidence="6" key="1">
    <citation type="submission" date="2022-07" db="EMBL/GenBank/DDBJ databases">
        <authorList>
            <person name="Trinca V."/>
            <person name="Uliana J.V.C."/>
            <person name="Torres T.T."/>
            <person name="Ward R.J."/>
            <person name="Monesi N."/>
        </authorList>
    </citation>
    <scope>NUCLEOTIDE SEQUENCE</scope>
    <source>
        <strain evidence="6">HSMRA1968</strain>
        <tissue evidence="6">Whole embryos</tissue>
    </source>
</reference>
<evidence type="ECO:0000256" key="1">
    <source>
        <dbReference type="ARBA" id="ARBA00023127"/>
    </source>
</evidence>
<comment type="similarity">
    <text evidence="2">Belongs to the cyclin family.</text>
</comment>
<feature type="compositionally biased region" description="Basic residues" evidence="3">
    <location>
        <begin position="345"/>
        <end position="368"/>
    </location>
</feature>
<comment type="caution">
    <text evidence="6">The sequence shown here is derived from an EMBL/GenBank/DDBJ whole genome shotgun (WGS) entry which is preliminary data.</text>
</comment>
<dbReference type="InterPro" id="IPR004367">
    <property type="entry name" value="Cyclin_C-dom"/>
</dbReference>
<feature type="compositionally biased region" description="Basic residues" evidence="3">
    <location>
        <begin position="437"/>
        <end position="453"/>
    </location>
</feature>
<dbReference type="GO" id="GO:0006357">
    <property type="term" value="P:regulation of transcription by RNA polymerase II"/>
    <property type="evidence" value="ECO:0007669"/>
    <property type="project" value="InterPro"/>
</dbReference>
<dbReference type="InterPro" id="IPR036915">
    <property type="entry name" value="Cyclin-like_sf"/>
</dbReference>
<dbReference type="InterPro" id="IPR006671">
    <property type="entry name" value="Cyclin_N"/>
</dbReference>
<dbReference type="GO" id="GO:0016538">
    <property type="term" value="F:cyclin-dependent protein serine/threonine kinase regulator activity"/>
    <property type="evidence" value="ECO:0007669"/>
    <property type="project" value="InterPro"/>
</dbReference>
<evidence type="ECO:0000259" key="5">
    <source>
        <dbReference type="SMART" id="SM01332"/>
    </source>
</evidence>
<feature type="region of interest" description="Disordered" evidence="3">
    <location>
        <begin position="275"/>
        <end position="453"/>
    </location>
</feature>
<dbReference type="FunFam" id="1.10.472.10:FF:000016">
    <property type="entry name" value="cyclin-L1 isoform X1"/>
    <property type="match status" value="1"/>
</dbReference>
<dbReference type="FunFam" id="1.10.472.10:FF:000031">
    <property type="entry name" value="cyclin-L1-1-like isoform X1"/>
    <property type="match status" value="1"/>
</dbReference>
<dbReference type="PIRSF" id="PIRSF036580">
    <property type="entry name" value="Cyclin_L"/>
    <property type="match status" value="1"/>
</dbReference>
<dbReference type="SUPFAM" id="SSF47954">
    <property type="entry name" value="Cyclin-like"/>
    <property type="match status" value="2"/>
</dbReference>
<evidence type="ECO:0000313" key="7">
    <source>
        <dbReference type="Proteomes" id="UP001151699"/>
    </source>
</evidence>
<proteinExistence type="inferred from homology"/>
<feature type="domain" description="Cyclin C-terminal" evidence="5">
    <location>
        <begin position="163"/>
        <end position="290"/>
    </location>
</feature>
<gene>
    <name evidence="6" type="primary">Ccnl2</name>
    <name evidence="6" type="ORF">Bhyg_09875</name>
</gene>
<keyword evidence="7" id="KW-1185">Reference proteome</keyword>
<dbReference type="SMART" id="SM00385">
    <property type="entry name" value="CYCLIN"/>
    <property type="match status" value="2"/>
</dbReference>
<feature type="compositionally biased region" description="Basic and acidic residues" evidence="3">
    <location>
        <begin position="387"/>
        <end position="408"/>
    </location>
</feature>
<feature type="compositionally biased region" description="Basic and acidic residues" evidence="3">
    <location>
        <begin position="416"/>
        <end position="433"/>
    </location>
</feature>
<dbReference type="Pfam" id="PF00134">
    <property type="entry name" value="Cyclin_N"/>
    <property type="match status" value="1"/>
</dbReference>
<dbReference type="OrthoDB" id="10264655at2759"/>
<dbReference type="InterPro" id="IPR043198">
    <property type="entry name" value="Cyclin/Ssn8"/>
</dbReference>
<dbReference type="AlphaFoldDB" id="A0A9Q0MSE0"/>
<protein>
    <submittedName>
        <fullName evidence="6">Cyclin-L2</fullName>
    </submittedName>
</protein>
<dbReference type="Gene3D" id="1.10.472.10">
    <property type="entry name" value="Cyclin-like"/>
    <property type="match status" value="2"/>
</dbReference>
<evidence type="ECO:0000259" key="4">
    <source>
        <dbReference type="SMART" id="SM00385"/>
    </source>
</evidence>
<name>A0A9Q0MSE0_9DIPT</name>
<feature type="domain" description="Cyclin-like" evidence="4">
    <location>
        <begin position="167"/>
        <end position="251"/>
    </location>
</feature>
<evidence type="ECO:0000256" key="2">
    <source>
        <dbReference type="RuleBase" id="RU000383"/>
    </source>
</evidence>
<dbReference type="CDD" id="cd20589">
    <property type="entry name" value="CYCLIN_CCNL1_rpt1"/>
    <property type="match status" value="1"/>
</dbReference>